<evidence type="ECO:0000256" key="2">
    <source>
        <dbReference type="PROSITE-ProRule" id="PRU00169"/>
    </source>
</evidence>
<evidence type="ECO:0000313" key="6">
    <source>
        <dbReference type="Proteomes" id="UP000326944"/>
    </source>
</evidence>
<dbReference type="InterPro" id="IPR016032">
    <property type="entry name" value="Sig_transdc_resp-reg_C-effctor"/>
</dbReference>
<dbReference type="SUPFAM" id="SSF52172">
    <property type="entry name" value="CheY-like"/>
    <property type="match status" value="1"/>
</dbReference>
<dbReference type="Gene3D" id="3.40.50.2300">
    <property type="match status" value="1"/>
</dbReference>
<dbReference type="Proteomes" id="UP000326944">
    <property type="component" value="Chromosome"/>
</dbReference>
<dbReference type="Pfam" id="PF00196">
    <property type="entry name" value="GerE"/>
    <property type="match status" value="1"/>
</dbReference>
<evidence type="ECO:0000259" key="3">
    <source>
        <dbReference type="PROSITE" id="PS50043"/>
    </source>
</evidence>
<dbReference type="Gene3D" id="1.10.10.10">
    <property type="entry name" value="Winged helix-like DNA-binding domain superfamily/Winged helix DNA-binding domain"/>
    <property type="match status" value="1"/>
</dbReference>
<keyword evidence="6" id="KW-1185">Reference proteome</keyword>
<dbReference type="KEGG" id="sulg:FJR48_10910"/>
<dbReference type="CDD" id="cd06170">
    <property type="entry name" value="LuxR_C_like"/>
    <property type="match status" value="1"/>
</dbReference>
<dbReference type="InterPro" id="IPR001789">
    <property type="entry name" value="Sig_transdc_resp-reg_receiver"/>
</dbReference>
<dbReference type="PROSITE" id="PS50110">
    <property type="entry name" value="RESPONSE_REGULATORY"/>
    <property type="match status" value="1"/>
</dbReference>
<organism evidence="5 6">
    <name type="scientific">Sulfurimonas lithotrophica</name>
    <dbReference type="NCBI Taxonomy" id="2590022"/>
    <lineage>
        <taxon>Bacteria</taxon>
        <taxon>Pseudomonadati</taxon>
        <taxon>Campylobacterota</taxon>
        <taxon>Epsilonproteobacteria</taxon>
        <taxon>Campylobacterales</taxon>
        <taxon>Sulfurimonadaceae</taxon>
        <taxon>Sulfurimonas</taxon>
    </lineage>
</organism>
<keyword evidence="1" id="KW-0238">DNA-binding</keyword>
<dbReference type="AlphaFoldDB" id="A0A5P8P3M6"/>
<dbReference type="GO" id="GO:0000160">
    <property type="term" value="P:phosphorelay signal transduction system"/>
    <property type="evidence" value="ECO:0007669"/>
    <property type="project" value="InterPro"/>
</dbReference>
<sequence length="195" mass="22116">MTRDNISIIVVEDDDNVREELVEILSSLFKHVAEAKDGCEGLEYIQKYKPDVLISDIRMPCLDGLDMLSEVKKAHKDIVTIFASAFSEKSYLLDAINMQANGFLLKPINVEELIEKIKESVSIEDDANNDVLDVLSKREYEVMCDIARGIKPAQIAEKYGVKPKTISTYRRRILEKLSLVSNSDIVKYAIEKKCI</sequence>
<dbReference type="PRINTS" id="PR00038">
    <property type="entry name" value="HTHLUXR"/>
</dbReference>
<dbReference type="OrthoDB" id="8912111at2"/>
<dbReference type="SMART" id="SM00421">
    <property type="entry name" value="HTH_LUXR"/>
    <property type="match status" value="1"/>
</dbReference>
<dbReference type="PANTHER" id="PTHR43214:SF44">
    <property type="entry name" value="TWO-COMPONENT RESPONSE REGULATOR"/>
    <property type="match status" value="1"/>
</dbReference>
<dbReference type="RefSeq" id="WP_152308159.1">
    <property type="nucleotide sequence ID" value="NZ_CP043617.1"/>
</dbReference>
<dbReference type="InterPro" id="IPR036388">
    <property type="entry name" value="WH-like_DNA-bd_sf"/>
</dbReference>
<reference evidence="5 6" key="1">
    <citation type="submission" date="2019-09" db="EMBL/GenBank/DDBJ databases">
        <title>Sulfurimonas gotlandica sp. nov., a chemoautotrophic and psychrotolerant epsilonproteobacterium isolated from a pelagic redoxcline, and an emended description of the genus Sulfurimonas.</title>
        <authorList>
            <person name="Wang S."/>
            <person name="Jiang L."/>
            <person name="Shao S."/>
        </authorList>
    </citation>
    <scope>NUCLEOTIDE SEQUENCE [LARGE SCALE GENOMIC DNA]</scope>
    <source>
        <strain evidence="5 6">GYSZ_1</strain>
    </source>
</reference>
<dbReference type="PROSITE" id="PS50043">
    <property type="entry name" value="HTH_LUXR_2"/>
    <property type="match status" value="1"/>
</dbReference>
<evidence type="ECO:0000256" key="1">
    <source>
        <dbReference type="ARBA" id="ARBA00023125"/>
    </source>
</evidence>
<gene>
    <name evidence="5" type="ORF">FJR48_10910</name>
</gene>
<protein>
    <submittedName>
        <fullName evidence="5">Response regulator transcription factor</fullName>
    </submittedName>
</protein>
<dbReference type="EMBL" id="CP043617">
    <property type="protein sequence ID" value="QFR50211.1"/>
    <property type="molecule type" value="Genomic_DNA"/>
</dbReference>
<feature type="modified residue" description="4-aspartylphosphate" evidence="2">
    <location>
        <position position="56"/>
    </location>
</feature>
<evidence type="ECO:0000259" key="4">
    <source>
        <dbReference type="PROSITE" id="PS50110"/>
    </source>
</evidence>
<dbReference type="CDD" id="cd17536">
    <property type="entry name" value="REC_YesN-like"/>
    <property type="match status" value="1"/>
</dbReference>
<dbReference type="Pfam" id="PF00072">
    <property type="entry name" value="Response_reg"/>
    <property type="match status" value="1"/>
</dbReference>
<dbReference type="PANTHER" id="PTHR43214">
    <property type="entry name" value="TWO-COMPONENT RESPONSE REGULATOR"/>
    <property type="match status" value="1"/>
</dbReference>
<name>A0A5P8P3M6_9BACT</name>
<keyword evidence="2" id="KW-0597">Phosphoprotein</keyword>
<dbReference type="InterPro" id="IPR000792">
    <property type="entry name" value="Tscrpt_reg_LuxR_C"/>
</dbReference>
<feature type="domain" description="Response regulatory" evidence="4">
    <location>
        <begin position="7"/>
        <end position="121"/>
    </location>
</feature>
<feature type="domain" description="HTH luxR-type" evidence="3">
    <location>
        <begin position="128"/>
        <end position="193"/>
    </location>
</feature>
<proteinExistence type="predicted"/>
<dbReference type="GO" id="GO:0003677">
    <property type="term" value="F:DNA binding"/>
    <property type="evidence" value="ECO:0007669"/>
    <property type="project" value="UniProtKB-KW"/>
</dbReference>
<dbReference type="SMART" id="SM00448">
    <property type="entry name" value="REC"/>
    <property type="match status" value="1"/>
</dbReference>
<dbReference type="GO" id="GO:0006355">
    <property type="term" value="P:regulation of DNA-templated transcription"/>
    <property type="evidence" value="ECO:0007669"/>
    <property type="project" value="InterPro"/>
</dbReference>
<accession>A0A5P8P3M6</accession>
<dbReference type="InterPro" id="IPR011006">
    <property type="entry name" value="CheY-like_superfamily"/>
</dbReference>
<dbReference type="SUPFAM" id="SSF46894">
    <property type="entry name" value="C-terminal effector domain of the bipartite response regulators"/>
    <property type="match status" value="1"/>
</dbReference>
<evidence type="ECO:0000313" key="5">
    <source>
        <dbReference type="EMBL" id="QFR50211.1"/>
    </source>
</evidence>
<dbReference type="InterPro" id="IPR039420">
    <property type="entry name" value="WalR-like"/>
</dbReference>